<gene>
    <name evidence="2" type="ORF">JJQ60_07380</name>
</gene>
<organism evidence="2 3">
    <name type="scientific">Aquimarina mytili</name>
    <dbReference type="NCBI Taxonomy" id="874423"/>
    <lineage>
        <taxon>Bacteria</taxon>
        <taxon>Pseudomonadati</taxon>
        <taxon>Bacteroidota</taxon>
        <taxon>Flavobacteriia</taxon>
        <taxon>Flavobacteriales</taxon>
        <taxon>Flavobacteriaceae</taxon>
        <taxon>Aquimarina</taxon>
    </lineage>
</organism>
<proteinExistence type="predicted"/>
<evidence type="ECO:0000256" key="1">
    <source>
        <dbReference type="SAM" id="Phobius"/>
    </source>
</evidence>
<protein>
    <submittedName>
        <fullName evidence="2">Uncharacterized protein</fullName>
    </submittedName>
</protein>
<reference evidence="2" key="1">
    <citation type="submission" date="2021-01" db="EMBL/GenBank/DDBJ databases">
        <authorList>
            <person name="Zhong Y.L."/>
        </authorList>
    </citation>
    <scope>NUCLEOTIDE SEQUENCE</scope>
    <source>
        <strain evidence="2">KCTC 23302</strain>
    </source>
</reference>
<evidence type="ECO:0000313" key="3">
    <source>
        <dbReference type="Proteomes" id="UP000651057"/>
    </source>
</evidence>
<dbReference type="Proteomes" id="UP000651057">
    <property type="component" value="Unassembled WGS sequence"/>
</dbReference>
<evidence type="ECO:0000313" key="2">
    <source>
        <dbReference type="EMBL" id="MBL0683333.1"/>
    </source>
</evidence>
<comment type="caution">
    <text evidence="2">The sequence shown here is derived from an EMBL/GenBank/DDBJ whole genome shotgun (WGS) entry which is preliminary data.</text>
</comment>
<feature type="transmembrane region" description="Helical" evidence="1">
    <location>
        <begin position="179"/>
        <end position="199"/>
    </location>
</feature>
<keyword evidence="1" id="KW-0472">Membrane</keyword>
<feature type="transmembrane region" description="Helical" evidence="1">
    <location>
        <begin position="108"/>
        <end position="128"/>
    </location>
</feature>
<dbReference type="RefSeq" id="WP_201918254.1">
    <property type="nucleotide sequence ID" value="NZ_JAERQJ010000003.1"/>
</dbReference>
<keyword evidence="1" id="KW-1133">Transmembrane helix</keyword>
<sequence>MTREQHLAFCKKCTNREMDLKQGLVCTLTKEKANFINECRDYILDPEYQERFDDTKPLENHVIKSLVDNNVLDTLRQEQNYPQGLIAGISTGIVGAAIWGAITVATGFQIGFMALAIGAAVGIAIRFSGKGVDSIFGISGAIIAVLSCLLGNFFSIIGFLAHQEDLNYIDTLFLFDYSFLWPIMQETFSIIDLLFYGIAGAEGYKFSFRALTEKDIAQLKEE</sequence>
<dbReference type="AlphaFoldDB" id="A0A936ZWP0"/>
<feature type="transmembrane region" description="Helical" evidence="1">
    <location>
        <begin position="135"/>
        <end position="159"/>
    </location>
</feature>
<keyword evidence="1" id="KW-0812">Transmembrane</keyword>
<dbReference type="EMBL" id="JAERQJ010000003">
    <property type="protein sequence ID" value="MBL0683333.1"/>
    <property type="molecule type" value="Genomic_DNA"/>
</dbReference>
<name>A0A936ZWP0_9FLAO</name>
<accession>A0A936ZWP0</accession>
<keyword evidence="3" id="KW-1185">Reference proteome</keyword>
<feature type="transmembrane region" description="Helical" evidence="1">
    <location>
        <begin position="84"/>
        <end position="102"/>
    </location>
</feature>